<name>A0A1M6B0K7_9FLAO</name>
<evidence type="ECO:0008006" key="3">
    <source>
        <dbReference type="Google" id="ProtNLM"/>
    </source>
</evidence>
<dbReference type="OrthoDB" id="1005072at2"/>
<protein>
    <recommendedName>
        <fullName evidence="3">DUF2851 domain-containing protein</fullName>
    </recommendedName>
</protein>
<dbReference type="STRING" id="797419.SAMN05216556_10471"/>
<evidence type="ECO:0000313" key="2">
    <source>
        <dbReference type="Proteomes" id="UP000184172"/>
    </source>
</evidence>
<evidence type="ECO:0000313" key="1">
    <source>
        <dbReference type="EMBL" id="SHI42003.1"/>
    </source>
</evidence>
<dbReference type="InterPro" id="IPR021272">
    <property type="entry name" value="DUF2851"/>
</dbReference>
<proteinExistence type="predicted"/>
<sequence>MKEDFLHYVWKFQKFEASNFKTSDGENLHIKNQGAHNLNSGPDFFNAQIELDGQLWAGNVEIHIKSSDWYAHGHETDAAYDNVILHVVWEHDAEIFRKDGSVVPTLVLKELVPKFTLVRYQKLFSKEKKWINCENDFADVNSFIIENWLERLYIERLQKKGKVLLQELEETQNHWEALLFRMLCKNFGLNINGESFFSIAKSVDFSVVKKSSPNHQNLEALLLGQAGLLDGEKEDGYFHLLKKDYEYLKRKFNLQNEGIITPLFFRLRPPNFPTIRLAQLAALYNQQDNLFSKIISLKNTSDFYTLLDITASEYWNTHYNFGVASKDSKKRITKSFINLLIINTVLPIKFCYAVQQGQDASEEILKIASEIPSEKNGIVDKFNSLKSISKAAYQSQALLQLKSEYCDKHRCLQCAIGNAIVGSGIKSIDNNVT</sequence>
<dbReference type="EMBL" id="FQYV01000002">
    <property type="protein sequence ID" value="SHI42003.1"/>
    <property type="molecule type" value="Genomic_DNA"/>
</dbReference>
<accession>A0A1M6B0K7</accession>
<dbReference type="AlphaFoldDB" id="A0A1M6B0K7"/>
<gene>
    <name evidence="1" type="ORF">SAMN04487908_10268</name>
</gene>
<dbReference type="RefSeq" id="WP_073214270.1">
    <property type="nucleotide sequence ID" value="NZ_FNNS01000004.1"/>
</dbReference>
<dbReference type="Pfam" id="PF11013">
    <property type="entry name" value="DUF2851"/>
    <property type="match status" value="1"/>
</dbReference>
<dbReference type="Proteomes" id="UP000184172">
    <property type="component" value="Unassembled WGS sequence"/>
</dbReference>
<reference evidence="2" key="1">
    <citation type="submission" date="2016-11" db="EMBL/GenBank/DDBJ databases">
        <authorList>
            <person name="Varghese N."/>
            <person name="Submissions S."/>
        </authorList>
    </citation>
    <scope>NUCLEOTIDE SEQUENCE [LARGE SCALE GENOMIC DNA]</scope>
    <source>
        <strain evidence="2">DSM 26349</strain>
    </source>
</reference>
<keyword evidence="2" id="KW-1185">Reference proteome</keyword>
<organism evidence="1 2">
    <name type="scientific">Aequorivita viscosa</name>
    <dbReference type="NCBI Taxonomy" id="797419"/>
    <lineage>
        <taxon>Bacteria</taxon>
        <taxon>Pseudomonadati</taxon>
        <taxon>Bacteroidota</taxon>
        <taxon>Flavobacteriia</taxon>
        <taxon>Flavobacteriales</taxon>
        <taxon>Flavobacteriaceae</taxon>
        <taxon>Aequorivita</taxon>
    </lineage>
</organism>